<dbReference type="Pfam" id="PF00702">
    <property type="entry name" value="Hydrolase"/>
    <property type="match status" value="1"/>
</dbReference>
<dbReference type="EMBL" id="UHEF01000001">
    <property type="protein sequence ID" value="SUM86935.1"/>
    <property type="molecule type" value="Genomic_DNA"/>
</dbReference>
<dbReference type="PANTHER" id="PTHR46470">
    <property type="entry name" value="N-ACYLNEURAMINATE-9-PHOSPHATASE"/>
    <property type="match status" value="1"/>
</dbReference>
<keyword evidence="9" id="KW-1185">Reference proteome</keyword>
<dbReference type="PRINTS" id="PR00413">
    <property type="entry name" value="HADHALOGNASE"/>
</dbReference>
<evidence type="ECO:0000256" key="4">
    <source>
        <dbReference type="ARBA" id="ARBA00022842"/>
    </source>
</evidence>
<organism evidence="7">
    <name type="scientific">Staphylococcus schleiferi</name>
    <dbReference type="NCBI Taxonomy" id="1295"/>
    <lineage>
        <taxon>Bacteria</taxon>
        <taxon>Bacillati</taxon>
        <taxon>Bacillota</taxon>
        <taxon>Bacilli</taxon>
        <taxon>Bacillales</taxon>
        <taxon>Staphylococcaceae</taxon>
        <taxon>Staphylococcus</taxon>
    </lineage>
</organism>
<dbReference type="GO" id="GO:0008253">
    <property type="term" value="F:5'-nucleotidase activity"/>
    <property type="evidence" value="ECO:0007669"/>
    <property type="project" value="UniProtKB-EC"/>
</dbReference>
<dbReference type="InterPro" id="IPR023214">
    <property type="entry name" value="HAD_sf"/>
</dbReference>
<dbReference type="RefSeq" id="WP_016426148.1">
    <property type="nucleotide sequence ID" value="NZ_CABKRV010000002.1"/>
</dbReference>
<evidence type="ECO:0000256" key="2">
    <source>
        <dbReference type="ARBA" id="ARBA00022723"/>
    </source>
</evidence>
<keyword evidence="4" id="KW-0460">Magnesium</keyword>
<reference evidence="5 8" key="3">
    <citation type="submission" date="2020-11" db="EMBL/GenBank/DDBJ databases">
        <authorList>
            <consortium name="Pathogen Informatics"/>
        </authorList>
    </citation>
    <scope>NUCLEOTIDE SEQUENCE [LARGE SCALE GENOMIC DNA]</scope>
    <source>
        <strain evidence="5 8">NCTC12218</strain>
    </source>
</reference>
<evidence type="ECO:0000313" key="7">
    <source>
        <dbReference type="EMBL" id="SUM86935.1"/>
    </source>
</evidence>
<evidence type="ECO:0000313" key="5">
    <source>
        <dbReference type="EMBL" id="CAD7358856.1"/>
    </source>
</evidence>
<dbReference type="Proteomes" id="UP000572988">
    <property type="component" value="Unassembled WGS sequence"/>
</dbReference>
<protein>
    <submittedName>
        <fullName evidence="6">HAD family hydrolase</fullName>
    </submittedName>
    <submittedName>
        <fullName evidence="7">HAD-superfamily hydrolase</fullName>
        <ecNumber evidence="7">3.1.3.5</ecNumber>
    </submittedName>
</protein>
<name>A0A7Z7VWG2_STASC</name>
<dbReference type="InterPro" id="IPR036412">
    <property type="entry name" value="HAD-like_sf"/>
</dbReference>
<evidence type="ECO:0000313" key="9">
    <source>
        <dbReference type="Proteomes" id="UP000572988"/>
    </source>
</evidence>
<reference evidence="6 9" key="1">
    <citation type="submission" date="2018-01" db="EMBL/GenBank/DDBJ databases">
        <title>Complete genome sequence of Staphylococcus Scheliferi isolated from human.</title>
        <authorList>
            <person name="Abouelkhair M.A."/>
            <person name="Bemis D.A."/>
            <person name="Kania S.A."/>
        </authorList>
    </citation>
    <scope>NUCLEOTIDE SEQUENCE [LARGE SCALE GENOMIC DNA]</scope>
    <source>
        <strain evidence="6 9">ATCC 43808</strain>
    </source>
</reference>
<reference evidence="7" key="2">
    <citation type="submission" date="2018-06" db="EMBL/GenBank/DDBJ databases">
        <authorList>
            <consortium name="Pathogen Informatics"/>
            <person name="Doyle S."/>
        </authorList>
    </citation>
    <scope>NUCLEOTIDE SEQUENCE [LARGE SCALE GENOMIC DNA]</scope>
    <source>
        <strain evidence="7">NCTC12218</strain>
    </source>
</reference>
<dbReference type="Gene3D" id="3.40.50.1000">
    <property type="entry name" value="HAD superfamily/HAD-like"/>
    <property type="match status" value="1"/>
</dbReference>
<evidence type="ECO:0000256" key="1">
    <source>
        <dbReference type="ARBA" id="ARBA00001946"/>
    </source>
</evidence>
<keyword evidence="2" id="KW-0479">Metal-binding</keyword>
<dbReference type="Proteomes" id="UP000264146">
    <property type="component" value="Chromosome"/>
</dbReference>
<evidence type="ECO:0000256" key="3">
    <source>
        <dbReference type="ARBA" id="ARBA00022801"/>
    </source>
</evidence>
<dbReference type="GO" id="GO:0044281">
    <property type="term" value="P:small molecule metabolic process"/>
    <property type="evidence" value="ECO:0007669"/>
    <property type="project" value="UniProtKB-ARBA"/>
</dbReference>
<comment type="cofactor">
    <cofactor evidence="1">
        <name>Mg(2+)</name>
        <dbReference type="ChEBI" id="CHEBI:18420"/>
    </cofactor>
</comment>
<dbReference type="InterPro" id="IPR051400">
    <property type="entry name" value="HAD-like_hydrolase"/>
</dbReference>
<sequence length="237" mass="27669">MMKVILFDLDDTLYNQLEAFEFAYHRHFADSDIGAETLYRHFRVYSDALFEATQTGELSLKAMHIARITQAVQDFDIDLPERMAIAFQQDYEAAQQHINLSETMTQILNFLTSQQVELGILTNGESNRQRRKIAALKLDAFIPESHQFISADFGLSKPERDLFKVVEQQLEVAPHEIYYIGDHFDNDVIGAIDAGWHSIWFNRRNRPMTHQQYHPDHIVMTEEELFQTIKALFETKQ</sequence>
<evidence type="ECO:0000313" key="8">
    <source>
        <dbReference type="Proteomes" id="UP000264146"/>
    </source>
</evidence>
<proteinExistence type="predicted"/>
<keyword evidence="3 7" id="KW-0378">Hydrolase</keyword>
<dbReference type="PANTHER" id="PTHR46470:SF2">
    <property type="entry name" value="GLYCERALDEHYDE 3-PHOSPHATE PHOSPHATASE"/>
    <property type="match status" value="1"/>
</dbReference>
<dbReference type="InterPro" id="IPR006439">
    <property type="entry name" value="HAD-SF_hydro_IA"/>
</dbReference>
<dbReference type="EMBL" id="POVK01000014">
    <property type="protein sequence ID" value="NHA33975.1"/>
    <property type="molecule type" value="Genomic_DNA"/>
</dbReference>
<dbReference type="AlphaFoldDB" id="A0A7Z7VWG2"/>
<accession>A0A7Z7VWG2</accession>
<dbReference type="EMBL" id="LR962863">
    <property type="protein sequence ID" value="CAD7358856.1"/>
    <property type="molecule type" value="Genomic_DNA"/>
</dbReference>
<evidence type="ECO:0000313" key="6">
    <source>
        <dbReference type="EMBL" id="NHA33975.1"/>
    </source>
</evidence>
<dbReference type="SUPFAM" id="SSF56784">
    <property type="entry name" value="HAD-like"/>
    <property type="match status" value="1"/>
</dbReference>
<dbReference type="SFLD" id="SFLDG01129">
    <property type="entry name" value="C1.5:_HAD__Beta-PGM__Phosphata"/>
    <property type="match status" value="1"/>
</dbReference>
<dbReference type="GO" id="GO:0046872">
    <property type="term" value="F:metal ion binding"/>
    <property type="evidence" value="ECO:0007669"/>
    <property type="project" value="UniProtKB-KW"/>
</dbReference>
<dbReference type="EC" id="3.1.3.5" evidence="7"/>
<dbReference type="SFLD" id="SFLDS00003">
    <property type="entry name" value="Haloacid_Dehalogenase"/>
    <property type="match status" value="1"/>
</dbReference>
<dbReference type="NCBIfam" id="TIGR01549">
    <property type="entry name" value="HAD-SF-IA-v1"/>
    <property type="match status" value="1"/>
</dbReference>
<gene>
    <name evidence="7" type="primary">yjjG</name>
    <name evidence="6" type="ORF">C1O36_05440</name>
    <name evidence="7" type="ORF">NCTC12218_00442</name>
</gene>
<dbReference type="Gene3D" id="1.20.120.710">
    <property type="entry name" value="Haloacid dehalogenase hydrolase-like domain"/>
    <property type="match status" value="1"/>
</dbReference>
<dbReference type="GeneID" id="93789182"/>